<organism evidence="1 2">
    <name type="scientific">Rhizobium sullae</name>
    <name type="common">Rhizobium hedysari</name>
    <dbReference type="NCBI Taxonomy" id="50338"/>
    <lineage>
        <taxon>Bacteria</taxon>
        <taxon>Pseudomonadati</taxon>
        <taxon>Pseudomonadota</taxon>
        <taxon>Alphaproteobacteria</taxon>
        <taxon>Hyphomicrobiales</taxon>
        <taxon>Rhizobiaceae</taxon>
        <taxon>Rhizobium/Agrobacterium group</taxon>
        <taxon>Rhizobium</taxon>
    </lineage>
</organism>
<accession>A0A4R3PTI4</accession>
<proteinExistence type="predicted"/>
<name>A0A4R3PTI4_RHISU</name>
<dbReference type="EMBL" id="SMBH01000022">
    <property type="protein sequence ID" value="TCU10013.1"/>
    <property type="molecule type" value="Genomic_DNA"/>
</dbReference>
<dbReference type="AlphaFoldDB" id="A0A4R3PTI4"/>
<sequence length="75" mass="8842">MCLSRRTEFCFDAEMDFDTLSLKPTTTFRSQMRWLWNLSQPKQCLVKGASCLFLARWHCDLDVVYSDDVQISLRS</sequence>
<dbReference type="Proteomes" id="UP000294576">
    <property type="component" value="Unassembled WGS sequence"/>
</dbReference>
<gene>
    <name evidence="1" type="ORF">EV132_1224</name>
</gene>
<evidence type="ECO:0000313" key="2">
    <source>
        <dbReference type="Proteomes" id="UP000294576"/>
    </source>
</evidence>
<protein>
    <submittedName>
        <fullName evidence="1">Uncharacterized protein</fullName>
    </submittedName>
</protein>
<comment type="caution">
    <text evidence="1">The sequence shown here is derived from an EMBL/GenBank/DDBJ whole genome shotgun (WGS) entry which is preliminary data.</text>
</comment>
<evidence type="ECO:0000313" key="1">
    <source>
        <dbReference type="EMBL" id="TCU10013.1"/>
    </source>
</evidence>
<reference evidence="1 2" key="1">
    <citation type="submission" date="2019-03" db="EMBL/GenBank/DDBJ databases">
        <title>Genomic Encyclopedia of Type Strains, Phase IV (KMG-V): Genome sequencing to study the core and pangenomes of soil and plant-associated prokaryotes.</title>
        <authorList>
            <person name="Whitman W."/>
        </authorList>
    </citation>
    <scope>NUCLEOTIDE SEQUENCE [LARGE SCALE GENOMIC DNA]</scope>
    <source>
        <strain evidence="1 2">Hc14</strain>
    </source>
</reference>